<sequence length="492" mass="55068">MGGGGVARQSNTDLEIVAGARATSGICADTSSEMSTMQQKAQCALWFAEFKSVVTVHHNFRRQNPGQRVRKQRDICHWVKSFSKTGIVQKKKRQSPGWPRTTEEKRMVQQLRISCVRSPKKSIPLRSLELGIPKTSMQNVLHKRLRRARTRGRVRKRRPYRLSPFTGITRACEQHTIRRRGPFRVQCAASRPRITLPSLTHPPPLALFTNCVPLGCDNETDRNTQNKTEQPCGRQEVSQLAISGALNFCSRLQLHRVRTSMEIPPTPARFPIAGERLCFKLSPNTQLLAYRLFTNTLRTGLGVSNRSAPHAELPAIERGGERERETSRLTERSRFSSNYSPSSSSTVLRGLSTSSHLTLIKQAAHGGRSSIVAKQHSGSLVAGDLSTPLQFRFTGFGGKTGPSGVVPKLPFAPGTTRCRMSTSRSVHDGKQRFRKWKKRHDGNTARLARRCDEAPAVRVSFARIAPSHLNLGRAVPYYSKEYLVPFVTRFTQ</sequence>
<gene>
    <name evidence="2" type="ORF">PR048_026328</name>
</gene>
<feature type="compositionally biased region" description="Low complexity" evidence="1">
    <location>
        <begin position="335"/>
        <end position="345"/>
    </location>
</feature>
<feature type="compositionally biased region" description="Basic and acidic residues" evidence="1">
    <location>
        <begin position="318"/>
        <end position="334"/>
    </location>
</feature>
<accession>A0ABQ9GL21</accession>
<dbReference type="Proteomes" id="UP001159363">
    <property type="component" value="Chromosome 10"/>
</dbReference>
<evidence type="ECO:0008006" key="4">
    <source>
        <dbReference type="Google" id="ProtNLM"/>
    </source>
</evidence>
<protein>
    <recommendedName>
        <fullName evidence="4">DUF4817 domain-containing protein</fullName>
    </recommendedName>
</protein>
<comment type="caution">
    <text evidence="2">The sequence shown here is derived from an EMBL/GenBank/DDBJ whole genome shotgun (WGS) entry which is preliminary data.</text>
</comment>
<organism evidence="2 3">
    <name type="scientific">Dryococelus australis</name>
    <dbReference type="NCBI Taxonomy" id="614101"/>
    <lineage>
        <taxon>Eukaryota</taxon>
        <taxon>Metazoa</taxon>
        <taxon>Ecdysozoa</taxon>
        <taxon>Arthropoda</taxon>
        <taxon>Hexapoda</taxon>
        <taxon>Insecta</taxon>
        <taxon>Pterygota</taxon>
        <taxon>Neoptera</taxon>
        <taxon>Polyneoptera</taxon>
        <taxon>Phasmatodea</taxon>
        <taxon>Verophasmatodea</taxon>
        <taxon>Anareolatae</taxon>
        <taxon>Phasmatidae</taxon>
        <taxon>Eurycanthinae</taxon>
        <taxon>Dryococelus</taxon>
    </lineage>
</organism>
<evidence type="ECO:0000313" key="3">
    <source>
        <dbReference type="Proteomes" id="UP001159363"/>
    </source>
</evidence>
<feature type="region of interest" description="Disordered" evidence="1">
    <location>
        <begin position="314"/>
        <end position="348"/>
    </location>
</feature>
<name>A0ABQ9GL21_9NEOP</name>
<reference evidence="2 3" key="1">
    <citation type="submission" date="2023-02" db="EMBL/GenBank/DDBJ databases">
        <title>LHISI_Scaffold_Assembly.</title>
        <authorList>
            <person name="Stuart O.P."/>
            <person name="Cleave R."/>
            <person name="Magrath M.J.L."/>
            <person name="Mikheyev A.S."/>
        </authorList>
    </citation>
    <scope>NUCLEOTIDE SEQUENCE [LARGE SCALE GENOMIC DNA]</scope>
    <source>
        <strain evidence="2">Daus_M_001</strain>
        <tissue evidence="2">Leg muscle</tissue>
    </source>
</reference>
<proteinExistence type="predicted"/>
<dbReference type="EMBL" id="JARBHB010000011">
    <property type="protein sequence ID" value="KAJ8872714.1"/>
    <property type="molecule type" value="Genomic_DNA"/>
</dbReference>
<keyword evidence="3" id="KW-1185">Reference proteome</keyword>
<evidence type="ECO:0000256" key="1">
    <source>
        <dbReference type="SAM" id="MobiDB-lite"/>
    </source>
</evidence>
<evidence type="ECO:0000313" key="2">
    <source>
        <dbReference type="EMBL" id="KAJ8872714.1"/>
    </source>
</evidence>